<feature type="region of interest" description="Disordered" evidence="2">
    <location>
        <begin position="336"/>
        <end position="362"/>
    </location>
</feature>
<keyword evidence="1" id="KW-0175">Coiled coil</keyword>
<keyword evidence="4" id="KW-1185">Reference proteome</keyword>
<comment type="caution">
    <text evidence="3">The sequence shown here is derived from an EMBL/GenBank/DDBJ whole genome shotgun (WGS) entry which is preliminary data.</text>
</comment>
<dbReference type="Proteomes" id="UP000567179">
    <property type="component" value="Unassembled WGS sequence"/>
</dbReference>
<feature type="compositionally biased region" description="Polar residues" evidence="2">
    <location>
        <begin position="159"/>
        <end position="177"/>
    </location>
</feature>
<feature type="region of interest" description="Disordered" evidence="2">
    <location>
        <begin position="37"/>
        <end position="307"/>
    </location>
</feature>
<feature type="compositionally biased region" description="Basic and acidic residues" evidence="2">
    <location>
        <begin position="57"/>
        <end position="78"/>
    </location>
</feature>
<feature type="region of interest" description="Disordered" evidence="2">
    <location>
        <begin position="493"/>
        <end position="516"/>
    </location>
</feature>
<gene>
    <name evidence="3" type="ORF">D9619_002606</name>
</gene>
<feature type="coiled-coil region" evidence="1">
    <location>
        <begin position="612"/>
        <end position="653"/>
    </location>
</feature>
<feature type="compositionally biased region" description="Low complexity" evidence="2">
    <location>
        <begin position="96"/>
        <end position="108"/>
    </location>
</feature>
<evidence type="ECO:0000313" key="3">
    <source>
        <dbReference type="EMBL" id="KAF5312130.1"/>
    </source>
</evidence>
<dbReference type="AlphaFoldDB" id="A0A8H5ETP5"/>
<protein>
    <recommendedName>
        <fullName evidence="5">C3H1-type domain-containing protein</fullName>
    </recommendedName>
</protein>
<sequence length="760" mass="82870">MPPPHQRRPFRCRGFDERGNPIGGGCYRRNKGIDCLFVHPDDPGWATASAGRAPPPGDRREPHENRWDSGSFDSRRPDTGYGSHPRQRTPPPDTPAPTWASSSTADSTKPSAWDQIKNDSTGASTSGGWGGGSSVWATGAGESSGGGWGAGAPSTWTTEASAWNSATPNAWQDSTTTTEKEKEADNCPNGTENQANAPGSTPWGAGGSDQQSQGASWGGGQSEFGAKPASWSTAADSNAMEVDNEQAKEWRPTPQVDMSFQNTHPDDKAKSPGPPPPSATTRKGPALPPIRTSVTPGPGSAQSPMSSMETSRHRYFSGLGLESAALSVLADGSKLRPSISGSSTPTTGSVRGLDTPSYDGPSGASRLYTDTVKALRNLVIAEVVYQRAAKVNDQQRNMQKANVYLNATTATRKRLEEVRTQWATKLSSLKSKRDEKLAILLSLPDLSAKLSTKIEGPMETQEAIMGYSQELQSWMEEIELHRRLLLEEKEIEERNSEKPVPVPMESQPAQRGESPEPEILLSQLLEKKSWTWKDTQYATSMVQTVIESTREAVFSRLYTKQPGLDQEATDVITAAINKEYEDELMPSFNFQDLYADEISQISSSINHMGEEVQEQAGDVANLMQKINNLEQELKSLQDEYAEMEGLVHQAEAQFPQLDIRAQKEVDDIQVLTSKLQTLHLKKELAAKAPPPLPPPQPLDINQISGLLKPGMADIINNHLNPIMEALVAQCRQNQTSLLSELELLIQPLNAETDRLLNFPS</sequence>
<organism evidence="3 4">
    <name type="scientific">Psilocybe cf. subviscida</name>
    <dbReference type="NCBI Taxonomy" id="2480587"/>
    <lineage>
        <taxon>Eukaryota</taxon>
        <taxon>Fungi</taxon>
        <taxon>Dikarya</taxon>
        <taxon>Basidiomycota</taxon>
        <taxon>Agaricomycotina</taxon>
        <taxon>Agaricomycetes</taxon>
        <taxon>Agaricomycetidae</taxon>
        <taxon>Agaricales</taxon>
        <taxon>Agaricineae</taxon>
        <taxon>Strophariaceae</taxon>
        <taxon>Psilocybe</taxon>
    </lineage>
</organism>
<feature type="compositionally biased region" description="Low complexity" evidence="2">
    <location>
        <begin position="337"/>
        <end position="349"/>
    </location>
</feature>
<feature type="compositionally biased region" description="Basic residues" evidence="2">
    <location>
        <begin position="1"/>
        <end position="11"/>
    </location>
</feature>
<proteinExistence type="predicted"/>
<dbReference type="EMBL" id="JAACJJ010000056">
    <property type="protein sequence ID" value="KAF5312130.1"/>
    <property type="molecule type" value="Genomic_DNA"/>
</dbReference>
<evidence type="ECO:0000313" key="4">
    <source>
        <dbReference type="Proteomes" id="UP000567179"/>
    </source>
</evidence>
<name>A0A8H5ETP5_9AGAR</name>
<reference evidence="3 4" key="1">
    <citation type="journal article" date="2020" name="ISME J.">
        <title>Uncovering the hidden diversity of litter-decomposition mechanisms in mushroom-forming fungi.</title>
        <authorList>
            <person name="Floudas D."/>
            <person name="Bentzer J."/>
            <person name="Ahren D."/>
            <person name="Johansson T."/>
            <person name="Persson P."/>
            <person name="Tunlid A."/>
        </authorList>
    </citation>
    <scope>NUCLEOTIDE SEQUENCE [LARGE SCALE GENOMIC DNA]</scope>
    <source>
        <strain evidence="3 4">CBS 101986</strain>
    </source>
</reference>
<evidence type="ECO:0008006" key="5">
    <source>
        <dbReference type="Google" id="ProtNLM"/>
    </source>
</evidence>
<feature type="region of interest" description="Disordered" evidence="2">
    <location>
        <begin position="1"/>
        <end position="24"/>
    </location>
</feature>
<evidence type="ECO:0000256" key="2">
    <source>
        <dbReference type="SAM" id="MobiDB-lite"/>
    </source>
</evidence>
<feature type="compositionally biased region" description="Polar residues" evidence="2">
    <location>
        <begin position="188"/>
        <end position="199"/>
    </location>
</feature>
<evidence type="ECO:0000256" key="1">
    <source>
        <dbReference type="SAM" id="Coils"/>
    </source>
</evidence>
<accession>A0A8H5ETP5</accession>
<feature type="compositionally biased region" description="Polar residues" evidence="2">
    <location>
        <begin position="292"/>
        <end position="307"/>
    </location>
</feature>